<evidence type="ECO:0000313" key="4">
    <source>
        <dbReference type="Proteomes" id="UP000231358"/>
    </source>
</evidence>
<sequence length="104" mass="11733">MRVTGFFTLLSTFPFLSGSWPTMHPRRSKLLARADEPPTLNGLVRDFDKLSPTEIDTFTPHLSRRDLEKLHGCVVSEGACTGHLHDLAMRADEHGFLKSFKNSH</sequence>
<organism evidence="3 4">
    <name type="scientific">Aspergillus arachidicola</name>
    <dbReference type="NCBI Taxonomy" id="656916"/>
    <lineage>
        <taxon>Eukaryota</taxon>
        <taxon>Fungi</taxon>
        <taxon>Dikarya</taxon>
        <taxon>Ascomycota</taxon>
        <taxon>Pezizomycotina</taxon>
        <taxon>Eurotiomycetes</taxon>
        <taxon>Eurotiomycetidae</taxon>
        <taxon>Eurotiales</taxon>
        <taxon>Aspergillaceae</taxon>
        <taxon>Aspergillus</taxon>
        <taxon>Aspergillus subgen. Circumdati</taxon>
    </lineage>
</organism>
<name>A0A2G7FEL6_9EURO</name>
<dbReference type="AlphaFoldDB" id="A0A2G7FEL6"/>
<evidence type="ECO:0000256" key="1">
    <source>
        <dbReference type="SAM" id="SignalP"/>
    </source>
</evidence>
<feature type="signal peptide" evidence="1">
    <location>
        <begin position="1"/>
        <end position="18"/>
    </location>
</feature>
<proteinExistence type="predicted"/>
<keyword evidence="1" id="KW-0732">Signal</keyword>
<reference evidence="3 4" key="1">
    <citation type="submission" date="2017-05" db="EMBL/GenBank/DDBJ databases">
        <title>Genome sequence for an aflatoxigenic pathogen of Argentinian peanut, Aspergillus arachidicola.</title>
        <authorList>
            <person name="Moore G."/>
            <person name="Beltz S.B."/>
            <person name="Mack B.M."/>
        </authorList>
    </citation>
    <scope>NUCLEOTIDE SEQUENCE [LARGE SCALE GENOMIC DNA]</scope>
    <source>
        <strain evidence="3 4">CBS 117610</strain>
    </source>
</reference>
<evidence type="ECO:0000313" key="2">
    <source>
        <dbReference type="EMBL" id="KAE8340608.1"/>
    </source>
</evidence>
<feature type="chain" id="PRO_5040579642" evidence="1">
    <location>
        <begin position="19"/>
        <end position="104"/>
    </location>
</feature>
<gene>
    <name evidence="3" type="ORF">AARAC_008046</name>
    <name evidence="2" type="ORF">BDV24DRAFT_164088</name>
</gene>
<dbReference type="EMBL" id="ML737146">
    <property type="protein sequence ID" value="KAE8340608.1"/>
    <property type="molecule type" value="Genomic_DNA"/>
</dbReference>
<dbReference type="Proteomes" id="UP000231358">
    <property type="component" value="Unassembled WGS sequence"/>
</dbReference>
<protein>
    <submittedName>
        <fullName evidence="3">Uncharacterized protein</fullName>
    </submittedName>
</protein>
<dbReference type="OrthoDB" id="4449567at2759"/>
<reference evidence="2" key="2">
    <citation type="submission" date="2019-04" db="EMBL/GenBank/DDBJ databases">
        <title>Friends and foes A comparative genomics study of 23 Aspergillus species from section Flavi.</title>
        <authorList>
            <consortium name="DOE Joint Genome Institute"/>
            <person name="Kjaerbolling I."/>
            <person name="Vesth T."/>
            <person name="Frisvad J.C."/>
            <person name="Nybo J.L."/>
            <person name="Theobald S."/>
            <person name="Kildgaard S."/>
            <person name="Isbrandt T."/>
            <person name="Kuo A."/>
            <person name="Sato A."/>
            <person name="Lyhne E.K."/>
            <person name="Kogle M.E."/>
            <person name="Wiebenga A."/>
            <person name="Kun R.S."/>
            <person name="Lubbers R.J."/>
            <person name="Makela M.R."/>
            <person name="Barry K."/>
            <person name="Chovatia M."/>
            <person name="Clum A."/>
            <person name="Daum C."/>
            <person name="Haridas S."/>
            <person name="He G."/>
            <person name="LaButti K."/>
            <person name="Lipzen A."/>
            <person name="Mondo S."/>
            <person name="Riley R."/>
            <person name="Salamov A."/>
            <person name="Simmons B.A."/>
            <person name="Magnuson J.K."/>
            <person name="Henrissat B."/>
            <person name="Mortensen U.H."/>
            <person name="Larsen T.O."/>
            <person name="Devries R.P."/>
            <person name="Grigoriev I.V."/>
            <person name="Machida M."/>
            <person name="Baker S.E."/>
            <person name="Andersen M.R."/>
        </authorList>
    </citation>
    <scope>NUCLEOTIDE SEQUENCE</scope>
    <source>
        <strain evidence="2">CBS 117612</strain>
    </source>
</reference>
<accession>A0A2G7FEL6</accession>
<keyword evidence="4" id="KW-1185">Reference proteome</keyword>
<dbReference type="EMBL" id="NEXV01000711">
    <property type="protein sequence ID" value="PIG79050.1"/>
    <property type="molecule type" value="Genomic_DNA"/>
</dbReference>
<evidence type="ECO:0000313" key="3">
    <source>
        <dbReference type="EMBL" id="PIG79050.1"/>
    </source>
</evidence>
<dbReference type="Proteomes" id="UP000325558">
    <property type="component" value="Unassembled WGS sequence"/>
</dbReference>